<feature type="non-terminal residue" evidence="1">
    <location>
        <position position="1"/>
    </location>
</feature>
<dbReference type="Proteomes" id="UP000789920">
    <property type="component" value="Unassembled WGS sequence"/>
</dbReference>
<reference evidence="1" key="1">
    <citation type="submission" date="2021-06" db="EMBL/GenBank/DDBJ databases">
        <authorList>
            <person name="Kallberg Y."/>
            <person name="Tangrot J."/>
            <person name="Rosling A."/>
        </authorList>
    </citation>
    <scope>NUCLEOTIDE SEQUENCE</scope>
    <source>
        <strain evidence="1">MA461A</strain>
    </source>
</reference>
<feature type="non-terminal residue" evidence="1">
    <location>
        <position position="185"/>
    </location>
</feature>
<protein>
    <submittedName>
        <fullName evidence="1">9287_t:CDS:1</fullName>
    </submittedName>
</protein>
<evidence type="ECO:0000313" key="2">
    <source>
        <dbReference type="Proteomes" id="UP000789920"/>
    </source>
</evidence>
<evidence type="ECO:0000313" key="1">
    <source>
        <dbReference type="EMBL" id="CAG8839630.1"/>
    </source>
</evidence>
<comment type="caution">
    <text evidence="1">The sequence shown here is derived from an EMBL/GenBank/DDBJ whole genome shotgun (WGS) entry which is preliminary data.</text>
</comment>
<sequence length="185" mass="22062">SNQYDIVITNMPFSLKGPFDEYRDNYYLGKANGNSLCIEHCLDATNKNYAERRIVLITLEGILHDRKYTEEQKEVWHYVVKNDGFTENKREEKEGENDFDIFWKFKDRNEEEKLKVGFQKLEIEKIKVNHYISIPGLYKKFDFKESRHETIPLAERFKERIASKDTSDYKLVPPKHFAYRPPGVN</sequence>
<proteinExistence type="predicted"/>
<accession>A0ACA9SKV9</accession>
<gene>
    <name evidence="1" type="ORF">RPERSI_LOCUS31124</name>
</gene>
<name>A0ACA9SKV9_9GLOM</name>
<keyword evidence="2" id="KW-1185">Reference proteome</keyword>
<organism evidence="1 2">
    <name type="scientific">Racocetra persica</name>
    <dbReference type="NCBI Taxonomy" id="160502"/>
    <lineage>
        <taxon>Eukaryota</taxon>
        <taxon>Fungi</taxon>
        <taxon>Fungi incertae sedis</taxon>
        <taxon>Mucoromycota</taxon>
        <taxon>Glomeromycotina</taxon>
        <taxon>Glomeromycetes</taxon>
        <taxon>Diversisporales</taxon>
        <taxon>Gigasporaceae</taxon>
        <taxon>Racocetra</taxon>
    </lineage>
</organism>
<dbReference type="EMBL" id="CAJVQC010124252">
    <property type="protein sequence ID" value="CAG8839630.1"/>
    <property type="molecule type" value="Genomic_DNA"/>
</dbReference>